<proteinExistence type="predicted"/>
<name>G4W969_9CAUD</name>
<sequence>MADLATAVLSGASVALNLVRQFLSNPSITYVPVVNGVPGPPQTVVMQVEVFDELLANQASKMLLIDVSKGKSFLNDNIAPLPRVWEIKGYLFPLIPVTPLVDQISLELLKQTIRDASDSRQVVQFKPVSTAITSQFFQAFQSLASQSVTGTIPAVMTSVKFSYDPTILNKTPFQMTLQKIDTLSAVLDAGNNLIASPNGSITNPAASAASNTLGNTANSSVDVGALQ</sequence>
<reference evidence="1 2" key="1">
    <citation type="journal article" date="2012" name="Virus Genes">
        <title>Isolation and complete genome sequence of a bacteriophage lysing Tetrasphaera jenkinsii, a filamentous bacteria responsible for bulking in activated sludge.</title>
        <authorList>
            <person name="Petrovski S."/>
            <person name="Tillett D."/>
            <person name="Seviour R.J."/>
        </authorList>
    </citation>
    <scope>NUCLEOTIDE SEQUENCE [LARGE SCALE GENOMIC DNA]</scope>
</reference>
<evidence type="ECO:0000313" key="2">
    <source>
        <dbReference type="Proteomes" id="UP000002653"/>
    </source>
</evidence>
<dbReference type="GeneID" id="14297462"/>
<organism evidence="1 2">
    <name type="scientific">Tetrasphaera phage TJE1</name>
    <dbReference type="NCBI Taxonomy" id="981335"/>
    <lineage>
        <taxon>Viruses</taxon>
        <taxon>Duplodnaviria</taxon>
        <taxon>Heunggongvirae</taxon>
        <taxon>Uroviricota</taxon>
        <taxon>Caudoviricetes</taxon>
        <taxon>Tijeunavirus</taxon>
        <taxon>Tijeunavirus TJE1</taxon>
    </lineage>
</organism>
<evidence type="ECO:0000313" key="1">
    <source>
        <dbReference type="EMBL" id="ADX42557.1"/>
    </source>
</evidence>
<dbReference type="KEGG" id="vg:14297462"/>
<dbReference type="EMBL" id="HQ225832">
    <property type="protein sequence ID" value="ADX42557.1"/>
    <property type="molecule type" value="Genomic_DNA"/>
</dbReference>
<accession>G4W969</accession>
<dbReference type="RefSeq" id="YP_007237949.1">
    <property type="nucleotide sequence ID" value="NC_019930.1"/>
</dbReference>
<keyword evidence="2" id="KW-1185">Reference proteome</keyword>
<dbReference type="Proteomes" id="UP000002653">
    <property type="component" value="Segment"/>
</dbReference>
<protein>
    <submittedName>
        <fullName evidence="1">Uncharacterized protein</fullName>
    </submittedName>
</protein>